<dbReference type="EMBL" id="MU003517">
    <property type="protein sequence ID" value="KAF2468159.1"/>
    <property type="molecule type" value="Genomic_DNA"/>
</dbReference>
<gene>
    <name evidence="1" type="ORF">BDR25DRAFT_373803</name>
</gene>
<reference evidence="1" key="1">
    <citation type="journal article" date="2020" name="Stud. Mycol.">
        <title>101 Dothideomycetes genomes: a test case for predicting lifestyles and emergence of pathogens.</title>
        <authorList>
            <person name="Haridas S."/>
            <person name="Albert R."/>
            <person name="Binder M."/>
            <person name="Bloem J."/>
            <person name="Labutti K."/>
            <person name="Salamov A."/>
            <person name="Andreopoulos B."/>
            <person name="Baker S."/>
            <person name="Barry K."/>
            <person name="Bills G."/>
            <person name="Bluhm B."/>
            <person name="Cannon C."/>
            <person name="Castanera R."/>
            <person name="Culley D."/>
            <person name="Daum C."/>
            <person name="Ezra D."/>
            <person name="Gonzalez J."/>
            <person name="Henrissat B."/>
            <person name="Kuo A."/>
            <person name="Liang C."/>
            <person name="Lipzen A."/>
            <person name="Lutzoni F."/>
            <person name="Magnuson J."/>
            <person name="Mondo S."/>
            <person name="Nolan M."/>
            <person name="Ohm R."/>
            <person name="Pangilinan J."/>
            <person name="Park H.-J."/>
            <person name="Ramirez L."/>
            <person name="Alfaro M."/>
            <person name="Sun H."/>
            <person name="Tritt A."/>
            <person name="Yoshinaga Y."/>
            <person name="Zwiers L.-H."/>
            <person name="Turgeon B."/>
            <person name="Goodwin S."/>
            <person name="Spatafora J."/>
            <person name="Crous P."/>
            <person name="Grigoriev I."/>
        </authorList>
    </citation>
    <scope>NUCLEOTIDE SEQUENCE</scope>
    <source>
        <strain evidence="1">ATCC 200398</strain>
    </source>
</reference>
<proteinExistence type="predicted"/>
<evidence type="ECO:0000313" key="1">
    <source>
        <dbReference type="EMBL" id="KAF2468159.1"/>
    </source>
</evidence>
<evidence type="ECO:0000313" key="2">
    <source>
        <dbReference type="Proteomes" id="UP000799755"/>
    </source>
</evidence>
<dbReference type="Proteomes" id="UP000799755">
    <property type="component" value="Unassembled WGS sequence"/>
</dbReference>
<name>A0ACB6QMG5_9PLEO</name>
<organism evidence="1 2">
    <name type="scientific">Lindgomyces ingoldianus</name>
    <dbReference type="NCBI Taxonomy" id="673940"/>
    <lineage>
        <taxon>Eukaryota</taxon>
        <taxon>Fungi</taxon>
        <taxon>Dikarya</taxon>
        <taxon>Ascomycota</taxon>
        <taxon>Pezizomycotina</taxon>
        <taxon>Dothideomycetes</taxon>
        <taxon>Pleosporomycetidae</taxon>
        <taxon>Pleosporales</taxon>
        <taxon>Lindgomycetaceae</taxon>
        <taxon>Lindgomyces</taxon>
    </lineage>
</organism>
<accession>A0ACB6QMG5</accession>
<comment type="caution">
    <text evidence="1">The sequence shown here is derived from an EMBL/GenBank/DDBJ whole genome shotgun (WGS) entry which is preliminary data.</text>
</comment>
<keyword evidence="2" id="KW-1185">Reference proteome</keyword>
<sequence>MHPACQLSYRPPSPVTLTWNVALNRILSSTCISKDVVEAVRQRMAETNLVNNDHSKGSFALAVNIGLVPNFSRPIVGAPFYDRHAAISINSDGRESESKAGPSTQELPNGVVLSRRSSSSGSSIRPSGFPNGNESVGYTLLPPSHPDTPVSPQTQIQLHEDTITTQAKLIRKLHKIVDRLRNRNEQLEDHLLPQLSRWLESKTMTIDAEYAIIEDLKREITDLKIAVDFSNKVLGGCWVREWELWRWTGELRRKRRKRRTGFWPRFRLTRDERTMISLSKTELDVIVSTLEQNLKILKEDVEEMVELVQGCKRQYATGIQEVEDDYEQRKDTVREV</sequence>
<protein>
    <submittedName>
        <fullName evidence="1">Uncharacterized protein</fullName>
    </submittedName>
</protein>